<dbReference type="PANTHER" id="PTHR20883">
    <property type="entry name" value="PHYTANOYL-COA DIOXYGENASE DOMAIN CONTAINING 1"/>
    <property type="match status" value="1"/>
</dbReference>
<dbReference type="SUPFAM" id="SSF51197">
    <property type="entry name" value="Clavaminate synthase-like"/>
    <property type="match status" value="1"/>
</dbReference>
<organism evidence="1 2">
    <name type="scientific">Mya arenaria</name>
    <name type="common">Soft-shell clam</name>
    <dbReference type="NCBI Taxonomy" id="6604"/>
    <lineage>
        <taxon>Eukaryota</taxon>
        <taxon>Metazoa</taxon>
        <taxon>Spiralia</taxon>
        <taxon>Lophotrochozoa</taxon>
        <taxon>Mollusca</taxon>
        <taxon>Bivalvia</taxon>
        <taxon>Autobranchia</taxon>
        <taxon>Heteroconchia</taxon>
        <taxon>Euheterodonta</taxon>
        <taxon>Imparidentia</taxon>
        <taxon>Neoheterodontei</taxon>
        <taxon>Myida</taxon>
        <taxon>Myoidea</taxon>
        <taxon>Myidae</taxon>
        <taxon>Mya</taxon>
    </lineage>
</organism>
<dbReference type="EMBL" id="CP111014">
    <property type="protein sequence ID" value="WAQ97922.1"/>
    <property type="molecule type" value="Genomic_DNA"/>
</dbReference>
<protein>
    <recommendedName>
        <fullName evidence="3">Phytanoyl-CoA dioxygenase</fullName>
    </recommendedName>
</protein>
<evidence type="ECO:0000313" key="1">
    <source>
        <dbReference type="EMBL" id="WAQ97922.1"/>
    </source>
</evidence>
<keyword evidence="2" id="KW-1185">Reference proteome</keyword>
<reference evidence="1" key="1">
    <citation type="submission" date="2022-11" db="EMBL/GenBank/DDBJ databases">
        <title>Centuries of genome instability and evolution in soft-shell clam transmissible cancer (bioRxiv).</title>
        <authorList>
            <person name="Hart S.F.M."/>
            <person name="Yonemitsu M.A."/>
            <person name="Giersch R.M."/>
            <person name="Beal B.F."/>
            <person name="Arriagada G."/>
            <person name="Davis B.W."/>
            <person name="Ostrander E.A."/>
            <person name="Goff S.P."/>
            <person name="Metzger M.J."/>
        </authorList>
    </citation>
    <scope>NUCLEOTIDE SEQUENCE</scope>
    <source>
        <strain evidence="1">MELC-2E11</strain>
        <tissue evidence="1">Siphon/mantle</tissue>
    </source>
</reference>
<name>A0ABY7DMH1_MYAAR</name>
<evidence type="ECO:0000313" key="2">
    <source>
        <dbReference type="Proteomes" id="UP001164746"/>
    </source>
</evidence>
<dbReference type="Proteomes" id="UP001164746">
    <property type="component" value="Chromosome 3"/>
</dbReference>
<sequence length="244" mass="28117">MIEDVRFDGEFEVTDALKNQYDRDGFLIVRNLLDKEEIAQLWKIFEEPDGIMKHSYETSEPDDKKILRVMYRHPGNDVSGIISRSEKIVNACEKLLDGEVYHYHGKFIMKNPREGGQHLLKGSHKCGRINHVPGDATLQTGADLERVEALKPKCDVLFQHCNLLHTSEPNNSDMRRWAFVACYNKASNDSFLPHHHANYVPIEKVTNSAIKDCRNYTDFSGKDFTDPIKKEEDRMHFPPTEVKG</sequence>
<evidence type="ECO:0008006" key="3">
    <source>
        <dbReference type="Google" id="ProtNLM"/>
    </source>
</evidence>
<dbReference type="PANTHER" id="PTHR20883:SF51">
    <property type="entry name" value="PHYTANOYL-COA HYDROXYLASE"/>
    <property type="match status" value="1"/>
</dbReference>
<dbReference type="Gene3D" id="2.60.120.620">
    <property type="entry name" value="q2cbj1_9rhob like domain"/>
    <property type="match status" value="2"/>
</dbReference>
<gene>
    <name evidence="1" type="ORF">MAR_022295</name>
</gene>
<accession>A0ABY7DMH1</accession>
<proteinExistence type="predicted"/>